<keyword evidence="1" id="KW-0812">Transmembrane</keyword>
<keyword evidence="1" id="KW-0472">Membrane</keyword>
<evidence type="ECO:0000313" key="2">
    <source>
        <dbReference type="EMBL" id="OGE24842.1"/>
    </source>
</evidence>
<protein>
    <submittedName>
        <fullName evidence="2">Uncharacterized protein</fullName>
    </submittedName>
</protein>
<dbReference type="EMBL" id="MFCX01000038">
    <property type="protein sequence ID" value="OGE24842.1"/>
    <property type="molecule type" value="Genomic_DNA"/>
</dbReference>
<sequence length="71" mass="7721">MLDPVKNAKTVGFLLIIVGAIYGIGLLGLLGLFFAIFFASQGEQISTGSVISLVITALLFFWFYSARNKFT</sequence>
<name>A0A1F5J8E2_9BACT</name>
<reference evidence="2 3" key="1">
    <citation type="journal article" date="2016" name="Nat. Commun.">
        <title>Thousands of microbial genomes shed light on interconnected biogeochemical processes in an aquifer system.</title>
        <authorList>
            <person name="Anantharaman K."/>
            <person name="Brown C.T."/>
            <person name="Hug L.A."/>
            <person name="Sharon I."/>
            <person name="Castelle C.J."/>
            <person name="Probst A.J."/>
            <person name="Thomas B.C."/>
            <person name="Singh A."/>
            <person name="Wilkins M.J."/>
            <person name="Karaoz U."/>
            <person name="Brodie E.L."/>
            <person name="Williams K.H."/>
            <person name="Hubbard S.S."/>
            <person name="Banfield J.F."/>
        </authorList>
    </citation>
    <scope>NUCLEOTIDE SEQUENCE [LARGE SCALE GENOMIC DNA]</scope>
</reference>
<proteinExistence type="predicted"/>
<gene>
    <name evidence="2" type="ORF">A3C26_00205</name>
</gene>
<comment type="caution">
    <text evidence="2">The sequence shown here is derived from an EMBL/GenBank/DDBJ whole genome shotgun (WGS) entry which is preliminary data.</text>
</comment>
<feature type="transmembrane region" description="Helical" evidence="1">
    <location>
        <begin position="12"/>
        <end position="39"/>
    </location>
</feature>
<evidence type="ECO:0000256" key="1">
    <source>
        <dbReference type="SAM" id="Phobius"/>
    </source>
</evidence>
<dbReference type="Proteomes" id="UP000177042">
    <property type="component" value="Unassembled WGS sequence"/>
</dbReference>
<dbReference type="AlphaFoldDB" id="A0A1F5J8E2"/>
<feature type="transmembrane region" description="Helical" evidence="1">
    <location>
        <begin position="45"/>
        <end position="64"/>
    </location>
</feature>
<evidence type="ECO:0000313" key="3">
    <source>
        <dbReference type="Proteomes" id="UP000177042"/>
    </source>
</evidence>
<accession>A0A1F5J8E2</accession>
<organism evidence="2 3">
    <name type="scientific">Candidatus Daviesbacteria bacterium RIFCSPHIGHO2_02_FULL_39_12</name>
    <dbReference type="NCBI Taxonomy" id="1797770"/>
    <lineage>
        <taxon>Bacteria</taxon>
        <taxon>Candidatus Daviesiibacteriota</taxon>
    </lineage>
</organism>
<keyword evidence="1" id="KW-1133">Transmembrane helix</keyword>